<gene>
    <name evidence="3" type="ORF">ABZ921_36435</name>
</gene>
<comment type="caution">
    <text evidence="3">The sequence shown here is derived from an EMBL/GenBank/DDBJ whole genome shotgun (WGS) entry which is preliminary data.</text>
</comment>
<accession>A0ABV3C003</accession>
<dbReference type="InterPro" id="IPR016032">
    <property type="entry name" value="Sig_transdc_resp-reg_C-effctor"/>
</dbReference>
<dbReference type="PANTHER" id="PTHR34293">
    <property type="entry name" value="HTH-TYPE TRANSCRIPTIONAL REGULATOR TRMBL2"/>
    <property type="match status" value="1"/>
</dbReference>
<organism evidence="3 4">
    <name type="scientific">Streptomyces atriruber</name>
    <dbReference type="NCBI Taxonomy" id="545121"/>
    <lineage>
        <taxon>Bacteria</taxon>
        <taxon>Bacillati</taxon>
        <taxon>Actinomycetota</taxon>
        <taxon>Actinomycetes</taxon>
        <taxon>Kitasatosporales</taxon>
        <taxon>Streptomycetaceae</taxon>
        <taxon>Streptomyces</taxon>
    </lineage>
</organism>
<evidence type="ECO:0000259" key="2">
    <source>
        <dbReference type="SMART" id="SM00421"/>
    </source>
</evidence>
<dbReference type="Proteomes" id="UP001551176">
    <property type="component" value="Unassembled WGS sequence"/>
</dbReference>
<evidence type="ECO:0000313" key="4">
    <source>
        <dbReference type="Proteomes" id="UP001551176"/>
    </source>
</evidence>
<feature type="region of interest" description="Disordered" evidence="1">
    <location>
        <begin position="324"/>
        <end position="347"/>
    </location>
</feature>
<dbReference type="SUPFAM" id="SSF46894">
    <property type="entry name" value="C-terminal effector domain of the bipartite response regulators"/>
    <property type="match status" value="1"/>
</dbReference>
<dbReference type="EMBL" id="JBEYXV010000024">
    <property type="protein sequence ID" value="MEU6826132.1"/>
    <property type="molecule type" value="Genomic_DNA"/>
</dbReference>
<proteinExistence type="predicted"/>
<keyword evidence="4" id="KW-1185">Reference proteome</keyword>
<name>A0ABV3C003_9ACTN</name>
<dbReference type="InterPro" id="IPR051797">
    <property type="entry name" value="TrmB-like"/>
</dbReference>
<feature type="domain" description="HTH luxR-type" evidence="2">
    <location>
        <begin position="268"/>
        <end position="317"/>
    </location>
</feature>
<evidence type="ECO:0000256" key="1">
    <source>
        <dbReference type="SAM" id="MobiDB-lite"/>
    </source>
</evidence>
<dbReference type="Gene3D" id="1.10.10.10">
    <property type="entry name" value="Winged helix-like DNA-binding domain superfamily/Winged helix DNA-binding domain"/>
    <property type="match status" value="1"/>
</dbReference>
<sequence length="347" mass="38124">MDERAIAAYRAAVRAGQFAPQDIAATLGLTPEETERISRTLLGLRLLHPVPGDRDTLAPASPDAAAADLVGPAEQRIRELQQSVSGTRSSLLSLLPVYFESRRSRNRMEAFDVITNISVLEVMIEDFGSRCQTQALTVQPGGPRPPHLLEGARRRTLERLARGIRVEHLYQHTVRSDPASTAYIREVSAAGAEVRTTDQLIDRMIIYDREIVFLPEQGELDRRPGAIVVREPTLVAFLCKLYDQQWARGTVFEPDAEETTAIADDVKRSIIKLMAQGYKDEMVARRLGMSVRTCRRHIAEIMDDLDATSRFQAGANVALSGALDEAAGRPHHGEPQGAAVGREGAGA</sequence>
<dbReference type="Pfam" id="PF00196">
    <property type="entry name" value="GerE"/>
    <property type="match status" value="1"/>
</dbReference>
<dbReference type="PANTHER" id="PTHR34293:SF1">
    <property type="entry name" value="HTH-TYPE TRANSCRIPTIONAL REGULATOR TRMBL2"/>
    <property type="match status" value="1"/>
</dbReference>
<evidence type="ECO:0000313" key="3">
    <source>
        <dbReference type="EMBL" id="MEU6826132.1"/>
    </source>
</evidence>
<reference evidence="3 4" key="1">
    <citation type="submission" date="2024-06" db="EMBL/GenBank/DDBJ databases">
        <title>The Natural Products Discovery Center: Release of the First 8490 Sequenced Strains for Exploring Actinobacteria Biosynthetic Diversity.</title>
        <authorList>
            <person name="Kalkreuter E."/>
            <person name="Kautsar S.A."/>
            <person name="Yang D."/>
            <person name="Bader C.D."/>
            <person name="Teijaro C.N."/>
            <person name="Fluegel L."/>
            <person name="Davis C.M."/>
            <person name="Simpson J.R."/>
            <person name="Lauterbach L."/>
            <person name="Steele A.D."/>
            <person name="Gui C."/>
            <person name="Meng S."/>
            <person name="Li G."/>
            <person name="Viehrig K."/>
            <person name="Ye F."/>
            <person name="Su P."/>
            <person name="Kiefer A.F."/>
            <person name="Nichols A."/>
            <person name="Cepeda A.J."/>
            <person name="Yan W."/>
            <person name="Fan B."/>
            <person name="Jiang Y."/>
            <person name="Adhikari A."/>
            <person name="Zheng C.-J."/>
            <person name="Schuster L."/>
            <person name="Cowan T.M."/>
            <person name="Smanski M.J."/>
            <person name="Chevrette M.G."/>
            <person name="De Carvalho L.P.S."/>
            <person name="Shen B."/>
        </authorList>
    </citation>
    <scope>NUCLEOTIDE SEQUENCE [LARGE SCALE GENOMIC DNA]</scope>
    <source>
        <strain evidence="3 4">NPDC046838</strain>
    </source>
</reference>
<dbReference type="CDD" id="cd06170">
    <property type="entry name" value="LuxR_C_like"/>
    <property type="match status" value="1"/>
</dbReference>
<protein>
    <submittedName>
        <fullName evidence="3">Helix-turn-helix transcriptional regulator</fullName>
    </submittedName>
</protein>
<dbReference type="InterPro" id="IPR000792">
    <property type="entry name" value="Tscrpt_reg_LuxR_C"/>
</dbReference>
<dbReference type="RefSeq" id="WP_359357115.1">
    <property type="nucleotide sequence ID" value="NZ_JBEYXV010000024.1"/>
</dbReference>
<dbReference type="InterPro" id="IPR036388">
    <property type="entry name" value="WH-like_DNA-bd_sf"/>
</dbReference>
<dbReference type="SMART" id="SM00421">
    <property type="entry name" value="HTH_LUXR"/>
    <property type="match status" value="1"/>
</dbReference>